<keyword evidence="2" id="KW-1185">Reference proteome</keyword>
<evidence type="ECO:0000313" key="2">
    <source>
        <dbReference type="Proteomes" id="UP000601435"/>
    </source>
</evidence>
<feature type="non-terminal residue" evidence="1">
    <location>
        <position position="1"/>
    </location>
</feature>
<protein>
    <recommendedName>
        <fullName evidence="3">Endonuclease/exonuclease/phosphatase domain-containing protein</fullName>
    </recommendedName>
</protein>
<dbReference type="InterPro" id="IPR036691">
    <property type="entry name" value="Endo/exonu/phosph_ase_sf"/>
</dbReference>
<proteinExistence type="predicted"/>
<comment type="caution">
    <text evidence="1">The sequence shown here is derived from an EMBL/GenBank/DDBJ whole genome shotgun (WGS) entry which is preliminary data.</text>
</comment>
<reference evidence="1" key="1">
    <citation type="submission" date="2021-02" db="EMBL/GenBank/DDBJ databases">
        <authorList>
            <person name="Dougan E. K."/>
            <person name="Rhodes N."/>
            <person name="Thang M."/>
            <person name="Chan C."/>
        </authorList>
    </citation>
    <scope>NUCLEOTIDE SEQUENCE</scope>
</reference>
<evidence type="ECO:0000313" key="1">
    <source>
        <dbReference type="EMBL" id="CAE7660662.1"/>
    </source>
</evidence>
<dbReference type="AlphaFoldDB" id="A0A812W0F0"/>
<evidence type="ECO:0008006" key="3">
    <source>
        <dbReference type="Google" id="ProtNLM"/>
    </source>
</evidence>
<gene>
    <name evidence="1" type="ORF">SNEC2469_LOCUS18765</name>
</gene>
<dbReference type="SUPFAM" id="SSF56219">
    <property type="entry name" value="DNase I-like"/>
    <property type="match status" value="1"/>
</dbReference>
<sequence length="502" mass="56768">MALFAFLCHTDKIDTLLKASGQDGIFIKSQSPDIQPLELLWLPEDLPLAKALVYASDARVMGVAEKGATGKLALRFRDVTVLSNFAKEKNFQDSSLWARWRITDFQVGAGIHGLHQLLLQNHWSDVEVLYLDDRQAVFHAANRGDDKPLFYTASGQKHQLRFKALNSLARGMSKDARVATSSATKATSVSTPTTRKDRQFSFLREVDNAMVVELENAGTKRPPYDHTGGKRSIVFVAFDGRAGAGWESDKKDAVNRMLRDLSSEMAGRGGMLIIVTGDFNIQVDESTVIREMLRSGGWVDAHAFADADMEAPLPMNSRRKLNPVYLLNFKIVGGSFKSQASDVGPTQVEEERLDKWKETITRLKHIPLHWQRKAKMLVATQSQSVYAQGTHTFQVDEEELKKVPSTIMRTMWQTDCYSMSPYITFALLLPAQLDPMFGHKYHGLRTLARCMRQHDFAVEMRKRFLACNGHERDGPTIRLRQLYGNPVFRTAVKELLTDREMW</sequence>
<organism evidence="1 2">
    <name type="scientific">Symbiodinium necroappetens</name>
    <dbReference type="NCBI Taxonomy" id="1628268"/>
    <lineage>
        <taxon>Eukaryota</taxon>
        <taxon>Sar</taxon>
        <taxon>Alveolata</taxon>
        <taxon>Dinophyceae</taxon>
        <taxon>Suessiales</taxon>
        <taxon>Symbiodiniaceae</taxon>
        <taxon>Symbiodinium</taxon>
    </lineage>
</organism>
<dbReference type="EMBL" id="CAJNJA010031785">
    <property type="protein sequence ID" value="CAE7660662.1"/>
    <property type="molecule type" value="Genomic_DNA"/>
</dbReference>
<dbReference type="OrthoDB" id="413795at2759"/>
<accession>A0A812W0F0</accession>
<name>A0A812W0F0_9DINO</name>
<dbReference type="Proteomes" id="UP000601435">
    <property type="component" value="Unassembled WGS sequence"/>
</dbReference>